<dbReference type="PANTHER" id="PTHR24305">
    <property type="entry name" value="CYTOCHROME P450"/>
    <property type="match status" value="1"/>
</dbReference>
<dbReference type="InParanoid" id="A0A423WAP2"/>
<comment type="caution">
    <text evidence="8">The sequence shown here is derived from an EMBL/GenBank/DDBJ whole genome shotgun (WGS) entry which is preliminary data.</text>
</comment>
<accession>A0A423WAP2</accession>
<dbReference type="Proteomes" id="UP000285146">
    <property type="component" value="Unassembled WGS sequence"/>
</dbReference>
<keyword evidence="9" id="KW-1185">Reference proteome</keyword>
<dbReference type="GO" id="GO:0020037">
    <property type="term" value="F:heme binding"/>
    <property type="evidence" value="ECO:0007669"/>
    <property type="project" value="InterPro"/>
</dbReference>
<feature type="binding site" description="axial binding residue" evidence="6">
    <location>
        <position position="531"/>
    </location>
    <ligand>
        <name>heme</name>
        <dbReference type="ChEBI" id="CHEBI:30413"/>
    </ligand>
    <ligandPart>
        <name>Fe</name>
        <dbReference type="ChEBI" id="CHEBI:18248"/>
    </ligandPart>
</feature>
<gene>
    <name evidence="8" type="ORF">VPNG_07910</name>
</gene>
<dbReference type="InterPro" id="IPR050121">
    <property type="entry name" value="Cytochrome_P450_monoxygenase"/>
</dbReference>
<dbReference type="PRINTS" id="PR00385">
    <property type="entry name" value="P450"/>
</dbReference>
<feature type="transmembrane region" description="Helical" evidence="7">
    <location>
        <begin position="21"/>
        <end position="39"/>
    </location>
</feature>
<keyword evidence="7" id="KW-0812">Transmembrane</keyword>
<organism evidence="8 9">
    <name type="scientific">Cytospora leucostoma</name>
    <dbReference type="NCBI Taxonomy" id="1230097"/>
    <lineage>
        <taxon>Eukaryota</taxon>
        <taxon>Fungi</taxon>
        <taxon>Dikarya</taxon>
        <taxon>Ascomycota</taxon>
        <taxon>Pezizomycotina</taxon>
        <taxon>Sordariomycetes</taxon>
        <taxon>Sordariomycetidae</taxon>
        <taxon>Diaporthales</taxon>
        <taxon>Cytosporaceae</taxon>
        <taxon>Cytospora</taxon>
    </lineage>
</organism>
<dbReference type="AlphaFoldDB" id="A0A423WAP2"/>
<dbReference type="EMBL" id="LKEB01000056">
    <property type="protein sequence ID" value="ROW00428.1"/>
    <property type="molecule type" value="Genomic_DNA"/>
</dbReference>
<comment type="cofactor">
    <cofactor evidence="1 6">
        <name>heme</name>
        <dbReference type="ChEBI" id="CHEBI:30413"/>
    </cofactor>
</comment>
<dbReference type="Gene3D" id="1.10.630.10">
    <property type="entry name" value="Cytochrome P450"/>
    <property type="match status" value="1"/>
</dbReference>
<dbReference type="InterPro" id="IPR001128">
    <property type="entry name" value="Cyt_P450"/>
</dbReference>
<keyword evidence="7" id="KW-0472">Membrane</keyword>
<dbReference type="PRINTS" id="PR00463">
    <property type="entry name" value="EP450I"/>
</dbReference>
<evidence type="ECO:0008006" key="10">
    <source>
        <dbReference type="Google" id="ProtNLM"/>
    </source>
</evidence>
<dbReference type="SUPFAM" id="SSF48264">
    <property type="entry name" value="Cytochrome P450"/>
    <property type="match status" value="1"/>
</dbReference>
<dbReference type="GO" id="GO:0004497">
    <property type="term" value="F:monooxygenase activity"/>
    <property type="evidence" value="ECO:0007669"/>
    <property type="project" value="InterPro"/>
</dbReference>
<evidence type="ECO:0000256" key="7">
    <source>
        <dbReference type="SAM" id="Phobius"/>
    </source>
</evidence>
<dbReference type="Pfam" id="PF00067">
    <property type="entry name" value="p450"/>
    <property type="match status" value="2"/>
</dbReference>
<evidence type="ECO:0000256" key="1">
    <source>
        <dbReference type="ARBA" id="ARBA00001971"/>
    </source>
</evidence>
<protein>
    <recommendedName>
        <fullName evidence="10">Cytochrome P450</fullName>
    </recommendedName>
</protein>
<dbReference type="GO" id="GO:0005506">
    <property type="term" value="F:iron ion binding"/>
    <property type="evidence" value="ECO:0007669"/>
    <property type="project" value="InterPro"/>
</dbReference>
<evidence type="ECO:0000313" key="9">
    <source>
        <dbReference type="Proteomes" id="UP000285146"/>
    </source>
</evidence>
<name>A0A423WAP2_9PEZI</name>
<evidence type="ECO:0000256" key="6">
    <source>
        <dbReference type="PIRSR" id="PIRSR602401-1"/>
    </source>
</evidence>
<dbReference type="InterPro" id="IPR002401">
    <property type="entry name" value="Cyt_P450_E_grp-I"/>
</dbReference>
<dbReference type="GO" id="GO:0016705">
    <property type="term" value="F:oxidoreductase activity, acting on paired donors, with incorporation or reduction of molecular oxygen"/>
    <property type="evidence" value="ECO:0007669"/>
    <property type="project" value="InterPro"/>
</dbReference>
<dbReference type="STRING" id="1230097.A0A423WAP2"/>
<dbReference type="OrthoDB" id="1470350at2759"/>
<evidence type="ECO:0000313" key="8">
    <source>
        <dbReference type="EMBL" id="ROW00428.1"/>
    </source>
</evidence>
<sequence length="578" mass="64834">MDKLQDLVIKLQSVSQSPLRVIGAIFLSAALIVCIYRHLLPQPIPGIPYDVKSAGQILGDIPDARKWSKQSGEPWSFYRQRALELDSPIFQLFMKGPLDKPWVIITDFRESHDIQTARQGEFDRSAWLGDLFSPLVPRGHVWMESNEEFRANRSLLRDTMSPAFLNNLAAPAIHIAVSDWLQLWHEKSRLAQGWPFSADQDIVRGVVDTIFLVSLGKQLGLSKAQTKLLSGFDEIKLPAKLDTPTIFPVAQESETYTEFRTLGNSLAIGLSTPWPRTTLNLALKVFPSLVSARRRTDKAISEVLQGAWERLSKGQRTADQAKCAADLMVLREAQLAKKQDRKFHYDTQTIRDELFGIYLSGQDSTSTTIRSAIKRLTEHQDVQQKLRSALRAAYADATEAGRPPTAREINETTVPYLDAFIEENHRLNPAVATVVRRATRDAIVLGHRIPKGTDVFMMLNGPSFQVPALPVDEAARSGTSREAKDRYGVWKDEDVGQFMPERFLVRGENGKISFNPSAGPVLPYGSGLRGCFGIRLAVLQLRIIITLIVWDFELRSIPPALSSFHGKEQQTYLRLAKV</sequence>
<evidence type="ECO:0000256" key="3">
    <source>
        <dbReference type="ARBA" id="ARBA00022617"/>
    </source>
</evidence>
<keyword evidence="7" id="KW-1133">Transmembrane helix</keyword>
<proteinExistence type="inferred from homology"/>
<comment type="similarity">
    <text evidence="2">Belongs to the cytochrome P450 family.</text>
</comment>
<keyword evidence="5 6" id="KW-0408">Iron</keyword>
<keyword evidence="4 6" id="KW-0479">Metal-binding</keyword>
<evidence type="ECO:0000256" key="4">
    <source>
        <dbReference type="ARBA" id="ARBA00022723"/>
    </source>
</evidence>
<dbReference type="InterPro" id="IPR036396">
    <property type="entry name" value="Cyt_P450_sf"/>
</dbReference>
<reference evidence="8 9" key="1">
    <citation type="submission" date="2015-09" db="EMBL/GenBank/DDBJ databases">
        <title>Host preference determinants of Valsa canker pathogens revealed by comparative genomics.</title>
        <authorList>
            <person name="Yin Z."/>
            <person name="Huang L."/>
        </authorList>
    </citation>
    <scope>NUCLEOTIDE SEQUENCE [LARGE SCALE GENOMIC DNA]</scope>
    <source>
        <strain evidence="8 9">SXYLt</strain>
    </source>
</reference>
<keyword evidence="3 6" id="KW-0349">Heme</keyword>
<evidence type="ECO:0000256" key="5">
    <source>
        <dbReference type="ARBA" id="ARBA00023004"/>
    </source>
</evidence>
<evidence type="ECO:0000256" key="2">
    <source>
        <dbReference type="ARBA" id="ARBA00010617"/>
    </source>
</evidence>
<dbReference type="PANTHER" id="PTHR24305:SF232">
    <property type="entry name" value="P450, PUTATIVE (EUROFUNG)-RELATED"/>
    <property type="match status" value="1"/>
</dbReference>